<organism evidence="1 2">
    <name type="scientific">Apium graveolens</name>
    <name type="common">Celery</name>
    <dbReference type="NCBI Taxonomy" id="4045"/>
    <lineage>
        <taxon>Eukaryota</taxon>
        <taxon>Viridiplantae</taxon>
        <taxon>Streptophyta</taxon>
        <taxon>Embryophyta</taxon>
        <taxon>Tracheophyta</taxon>
        <taxon>Spermatophyta</taxon>
        <taxon>Magnoliopsida</taxon>
        <taxon>eudicotyledons</taxon>
        <taxon>Gunneridae</taxon>
        <taxon>Pentapetalae</taxon>
        <taxon>asterids</taxon>
        <taxon>campanulids</taxon>
        <taxon>Apiales</taxon>
        <taxon>Apiaceae</taxon>
        <taxon>Apioideae</taxon>
        <taxon>apioid superclade</taxon>
        <taxon>Apieae</taxon>
        <taxon>Apium</taxon>
    </lineage>
</organism>
<dbReference type="AlphaFoldDB" id="A0A6L5B910"/>
<accession>A0A6L5B910</accession>
<protein>
    <submittedName>
        <fullName evidence="1">Uncharacterized protein</fullName>
    </submittedName>
</protein>
<sequence length="58" mass="6449">MEARNVENTLLTVLKEIFNIVNKNSLIAEEERGNGYPLPPAGKQILILGPGQIIPHKR</sequence>
<keyword evidence="2" id="KW-1185">Reference proteome</keyword>
<evidence type="ECO:0000313" key="2">
    <source>
        <dbReference type="Proteomes" id="UP000593563"/>
    </source>
</evidence>
<proteinExistence type="predicted"/>
<evidence type="ECO:0000313" key="1">
    <source>
        <dbReference type="EMBL" id="KAF1001998.1"/>
    </source>
</evidence>
<name>A0A6L5B910_APIGR</name>
<feature type="non-terminal residue" evidence="1">
    <location>
        <position position="58"/>
    </location>
</feature>
<dbReference type="Proteomes" id="UP000593563">
    <property type="component" value="Unassembled WGS sequence"/>
</dbReference>
<dbReference type="EMBL" id="WRXP01001949">
    <property type="protein sequence ID" value="KAF1001998.1"/>
    <property type="molecule type" value="Genomic_DNA"/>
</dbReference>
<gene>
    <name evidence="1" type="ORF">AG4045_020912</name>
</gene>
<comment type="caution">
    <text evidence="1">The sequence shown here is derived from an EMBL/GenBank/DDBJ whole genome shotgun (WGS) entry which is preliminary data.</text>
</comment>
<reference evidence="1" key="1">
    <citation type="submission" date="2020-01" db="EMBL/GenBank/DDBJ databases">
        <title>The Celery Genome Sequence Reveals Sequential Paleo-tetraploidization, Resistance Gene Elimination, Karyotype Evolution, and Functional Innovation in Apiales.</title>
        <authorList>
            <person name="Song X."/>
        </authorList>
    </citation>
    <scope>NUCLEOTIDE SEQUENCE</scope>
    <source>
        <tissue evidence="1">Leaf</tissue>
    </source>
</reference>